<keyword evidence="5" id="KW-1185">Reference proteome</keyword>
<sequence>MTFSVAGHRDNDVLTLHVAGDLDLATADELGREITAATGAGAGEVVVDLAAVPFIDSAGINVLLKGRRLADERHLRFRIANATRLVRQVLELGGVWTHLSEPAR</sequence>
<comment type="similarity">
    <text evidence="1 2">Belongs to the anti-sigma-factor antagonist family.</text>
</comment>
<dbReference type="PANTHER" id="PTHR33495">
    <property type="entry name" value="ANTI-SIGMA FACTOR ANTAGONIST TM_1081-RELATED-RELATED"/>
    <property type="match status" value="1"/>
</dbReference>
<dbReference type="PANTHER" id="PTHR33495:SF2">
    <property type="entry name" value="ANTI-SIGMA FACTOR ANTAGONIST TM_1081-RELATED"/>
    <property type="match status" value="1"/>
</dbReference>
<evidence type="ECO:0000313" key="4">
    <source>
        <dbReference type="EMBL" id="UWP79283.1"/>
    </source>
</evidence>
<dbReference type="Gene3D" id="3.30.750.24">
    <property type="entry name" value="STAS domain"/>
    <property type="match status" value="1"/>
</dbReference>
<organism evidence="4 5">
    <name type="scientific">Dactylosporangium fulvum</name>
    <dbReference type="NCBI Taxonomy" id="53359"/>
    <lineage>
        <taxon>Bacteria</taxon>
        <taxon>Bacillati</taxon>
        <taxon>Actinomycetota</taxon>
        <taxon>Actinomycetes</taxon>
        <taxon>Micromonosporales</taxon>
        <taxon>Micromonosporaceae</taxon>
        <taxon>Dactylosporangium</taxon>
    </lineage>
</organism>
<dbReference type="NCBIfam" id="TIGR00377">
    <property type="entry name" value="ant_ant_sig"/>
    <property type="match status" value="1"/>
</dbReference>
<name>A0ABY5VNP3_9ACTN</name>
<dbReference type="PROSITE" id="PS50801">
    <property type="entry name" value="STAS"/>
    <property type="match status" value="1"/>
</dbReference>
<dbReference type="CDD" id="cd07043">
    <property type="entry name" value="STAS_anti-anti-sigma_factors"/>
    <property type="match status" value="1"/>
</dbReference>
<evidence type="ECO:0000256" key="1">
    <source>
        <dbReference type="ARBA" id="ARBA00009013"/>
    </source>
</evidence>
<dbReference type="InterPro" id="IPR036513">
    <property type="entry name" value="STAS_dom_sf"/>
</dbReference>
<dbReference type="SUPFAM" id="SSF52091">
    <property type="entry name" value="SpoIIaa-like"/>
    <property type="match status" value="1"/>
</dbReference>
<evidence type="ECO:0000313" key="5">
    <source>
        <dbReference type="Proteomes" id="UP001059617"/>
    </source>
</evidence>
<feature type="domain" description="STAS" evidence="3">
    <location>
        <begin position="3"/>
        <end position="104"/>
    </location>
</feature>
<dbReference type="InterPro" id="IPR003658">
    <property type="entry name" value="Anti-sigma_ant"/>
</dbReference>
<dbReference type="InterPro" id="IPR058548">
    <property type="entry name" value="MlaB-like_STAS"/>
</dbReference>
<dbReference type="RefSeq" id="WP_259856923.1">
    <property type="nucleotide sequence ID" value="NZ_BAAAST010000131.1"/>
</dbReference>
<proteinExistence type="inferred from homology"/>
<reference evidence="4" key="1">
    <citation type="submission" date="2021-04" db="EMBL/GenBank/DDBJ databases">
        <authorList>
            <person name="Hartkoorn R.C."/>
            <person name="Beaudoing E."/>
            <person name="Hot D."/>
        </authorList>
    </citation>
    <scope>NUCLEOTIDE SEQUENCE</scope>
    <source>
        <strain evidence="4">NRRL B-16292</strain>
    </source>
</reference>
<protein>
    <recommendedName>
        <fullName evidence="2">Anti-sigma factor antagonist</fullName>
    </recommendedName>
</protein>
<dbReference type="InterPro" id="IPR002645">
    <property type="entry name" value="STAS_dom"/>
</dbReference>
<accession>A0ABY5VNP3</accession>
<reference evidence="4" key="2">
    <citation type="submission" date="2022-09" db="EMBL/GenBank/DDBJ databases">
        <title>Biosynthetic gene clusters of Dactylosporangioum fulvum.</title>
        <authorList>
            <person name="Caradec T."/>
        </authorList>
    </citation>
    <scope>NUCLEOTIDE SEQUENCE</scope>
    <source>
        <strain evidence="4">NRRL B-16292</strain>
    </source>
</reference>
<gene>
    <name evidence="4" type="ORF">Dfulv_29450</name>
</gene>
<dbReference type="Pfam" id="PF13466">
    <property type="entry name" value="STAS_2"/>
    <property type="match status" value="1"/>
</dbReference>
<evidence type="ECO:0000256" key="2">
    <source>
        <dbReference type="RuleBase" id="RU003749"/>
    </source>
</evidence>
<dbReference type="EMBL" id="CP073720">
    <property type="protein sequence ID" value="UWP79283.1"/>
    <property type="molecule type" value="Genomic_DNA"/>
</dbReference>
<dbReference type="Proteomes" id="UP001059617">
    <property type="component" value="Chromosome"/>
</dbReference>
<evidence type="ECO:0000259" key="3">
    <source>
        <dbReference type="PROSITE" id="PS50801"/>
    </source>
</evidence>